<dbReference type="GO" id="GO:0003700">
    <property type="term" value="F:DNA-binding transcription factor activity"/>
    <property type="evidence" value="ECO:0007669"/>
    <property type="project" value="InterPro"/>
</dbReference>
<evidence type="ECO:0000313" key="6">
    <source>
        <dbReference type="EMBL" id="SFS46136.1"/>
    </source>
</evidence>
<keyword evidence="1" id="KW-0805">Transcription regulation</keyword>
<dbReference type="InterPro" id="IPR036388">
    <property type="entry name" value="WH-like_DNA-bd_sf"/>
</dbReference>
<dbReference type="PANTHER" id="PTHR30514">
    <property type="entry name" value="GLUCOKINASE"/>
    <property type="match status" value="1"/>
</dbReference>
<dbReference type="PROSITE" id="PS51071">
    <property type="entry name" value="HTH_RPIR"/>
    <property type="match status" value="1"/>
</dbReference>
<proteinExistence type="predicted"/>
<dbReference type="InterPro" id="IPR046348">
    <property type="entry name" value="SIS_dom_sf"/>
</dbReference>
<dbReference type="GO" id="GO:1901135">
    <property type="term" value="P:carbohydrate derivative metabolic process"/>
    <property type="evidence" value="ECO:0007669"/>
    <property type="project" value="InterPro"/>
</dbReference>
<dbReference type="Gene3D" id="3.40.50.10490">
    <property type="entry name" value="Glucose-6-phosphate isomerase like protein, domain 1"/>
    <property type="match status" value="1"/>
</dbReference>
<organism evidence="6 7">
    <name type="scientific">Halolactibacillus miurensis</name>
    <dbReference type="NCBI Taxonomy" id="306541"/>
    <lineage>
        <taxon>Bacteria</taxon>
        <taxon>Bacillati</taxon>
        <taxon>Bacillota</taxon>
        <taxon>Bacilli</taxon>
        <taxon>Bacillales</taxon>
        <taxon>Bacillaceae</taxon>
        <taxon>Halolactibacillus</taxon>
    </lineage>
</organism>
<sequence length="256" mass="29564">MKLEQMINENYRLFSEGDELLARYILNHKDSIPQLSITDLAERCLSSKSSILRFSQKIGFSGYTEFKNYIRWEILNQINRENEQDYGDIIKSQIEKTIDGIEIEYLKEVVRRIDQSRNVYIAGTGVLHQNMAAELQRVFLGVGKNLQVIPLDINSSLHQLVVEQMTDEDMFIIFSSSGNNPVIKDSLSIPLIKEVKILGITASKSNWLATHAHYNIHVYSEDDRRTGVTNIFSSSSFYCIIELLIFYYSDYKVNEK</sequence>
<dbReference type="InterPro" id="IPR001347">
    <property type="entry name" value="SIS_dom"/>
</dbReference>
<accession>A0A1I6Q0Z8</accession>
<dbReference type="CDD" id="cd05013">
    <property type="entry name" value="SIS_RpiR"/>
    <property type="match status" value="1"/>
</dbReference>
<dbReference type="GO" id="GO:0003677">
    <property type="term" value="F:DNA binding"/>
    <property type="evidence" value="ECO:0007669"/>
    <property type="project" value="UniProtKB-KW"/>
</dbReference>
<dbReference type="Proteomes" id="UP000199139">
    <property type="component" value="Unassembled WGS sequence"/>
</dbReference>
<dbReference type="InterPro" id="IPR047640">
    <property type="entry name" value="RpiR-like"/>
</dbReference>
<dbReference type="EMBL" id="FPAI01000003">
    <property type="protein sequence ID" value="SFS46136.1"/>
    <property type="molecule type" value="Genomic_DNA"/>
</dbReference>
<evidence type="ECO:0000313" key="5">
    <source>
        <dbReference type="EMBL" id="GEM05329.1"/>
    </source>
</evidence>
<name>A0A1I6Q0Z8_9BACI</name>
<evidence type="ECO:0000256" key="1">
    <source>
        <dbReference type="ARBA" id="ARBA00023015"/>
    </source>
</evidence>
<dbReference type="InterPro" id="IPR009057">
    <property type="entry name" value="Homeodomain-like_sf"/>
</dbReference>
<keyword evidence="3" id="KW-0804">Transcription</keyword>
<evidence type="ECO:0000313" key="7">
    <source>
        <dbReference type="Proteomes" id="UP000199139"/>
    </source>
</evidence>
<keyword evidence="8" id="KW-1185">Reference proteome</keyword>
<evidence type="ECO:0000256" key="2">
    <source>
        <dbReference type="ARBA" id="ARBA00023125"/>
    </source>
</evidence>
<gene>
    <name evidence="5" type="primary">glvR</name>
    <name evidence="5" type="ORF">HMI01_23170</name>
    <name evidence="6" type="ORF">SAMN05421668_10326</name>
</gene>
<dbReference type="PANTHER" id="PTHR30514:SF1">
    <property type="entry name" value="HTH-TYPE TRANSCRIPTIONAL REGULATOR HEXR-RELATED"/>
    <property type="match status" value="1"/>
</dbReference>
<dbReference type="Pfam" id="PF01380">
    <property type="entry name" value="SIS"/>
    <property type="match status" value="1"/>
</dbReference>
<reference evidence="6 7" key="1">
    <citation type="submission" date="2016-10" db="EMBL/GenBank/DDBJ databases">
        <authorList>
            <person name="de Groot N.N."/>
        </authorList>
    </citation>
    <scope>NUCLEOTIDE SEQUENCE [LARGE SCALE GENOMIC DNA]</scope>
    <source>
        <strain evidence="6 7">DSM 17074</strain>
    </source>
</reference>
<protein>
    <submittedName>
        <fullName evidence="5">HTH-type transcriptional regulator GlvR</fullName>
    </submittedName>
    <submittedName>
        <fullName evidence="6">RpiR family transcriptional regulator, glv operon transcriptional regulator</fullName>
    </submittedName>
</protein>
<reference evidence="5 8" key="2">
    <citation type="submission" date="2019-07" db="EMBL/GenBank/DDBJ databases">
        <title>Whole genome shotgun sequence of Halolactibacillus miurensis NBRC 100873.</title>
        <authorList>
            <person name="Hosoyama A."/>
            <person name="Uohara A."/>
            <person name="Ohji S."/>
            <person name="Ichikawa N."/>
        </authorList>
    </citation>
    <scope>NUCLEOTIDE SEQUENCE [LARGE SCALE GENOMIC DNA]</scope>
    <source>
        <strain evidence="5 8">NBRC 100873</strain>
    </source>
</reference>
<dbReference type="STRING" id="306541.SAMN05421668_10326"/>
<evidence type="ECO:0000259" key="4">
    <source>
        <dbReference type="PROSITE" id="PS51071"/>
    </source>
</evidence>
<dbReference type="RefSeq" id="WP_177220608.1">
    <property type="nucleotide sequence ID" value="NZ_BJWJ01000030.1"/>
</dbReference>
<dbReference type="Gene3D" id="1.10.10.10">
    <property type="entry name" value="Winged helix-like DNA-binding domain superfamily/Winged helix DNA-binding domain"/>
    <property type="match status" value="1"/>
</dbReference>
<dbReference type="AlphaFoldDB" id="A0A1I6Q0Z8"/>
<feature type="domain" description="HTH rpiR-type" evidence="4">
    <location>
        <begin position="1"/>
        <end position="77"/>
    </location>
</feature>
<dbReference type="GO" id="GO:0097367">
    <property type="term" value="F:carbohydrate derivative binding"/>
    <property type="evidence" value="ECO:0007669"/>
    <property type="project" value="InterPro"/>
</dbReference>
<dbReference type="Proteomes" id="UP000321773">
    <property type="component" value="Unassembled WGS sequence"/>
</dbReference>
<dbReference type="Pfam" id="PF01418">
    <property type="entry name" value="HTH_6"/>
    <property type="match status" value="1"/>
</dbReference>
<keyword evidence="2" id="KW-0238">DNA-binding</keyword>
<dbReference type="EMBL" id="BJWJ01000030">
    <property type="protein sequence ID" value="GEM05329.1"/>
    <property type="molecule type" value="Genomic_DNA"/>
</dbReference>
<evidence type="ECO:0000313" key="8">
    <source>
        <dbReference type="Proteomes" id="UP000321773"/>
    </source>
</evidence>
<dbReference type="InterPro" id="IPR000281">
    <property type="entry name" value="HTH_RpiR"/>
</dbReference>
<dbReference type="SUPFAM" id="SSF53697">
    <property type="entry name" value="SIS domain"/>
    <property type="match status" value="1"/>
</dbReference>
<dbReference type="SUPFAM" id="SSF46689">
    <property type="entry name" value="Homeodomain-like"/>
    <property type="match status" value="1"/>
</dbReference>
<evidence type="ECO:0000256" key="3">
    <source>
        <dbReference type="ARBA" id="ARBA00023163"/>
    </source>
</evidence>
<dbReference type="InterPro" id="IPR035472">
    <property type="entry name" value="RpiR-like_SIS"/>
</dbReference>